<organism evidence="2 3">
    <name type="scientific">Symplocastrum torsivum CPER-KK1</name>
    <dbReference type="NCBI Taxonomy" id="450513"/>
    <lineage>
        <taxon>Bacteria</taxon>
        <taxon>Bacillati</taxon>
        <taxon>Cyanobacteriota</taxon>
        <taxon>Cyanophyceae</taxon>
        <taxon>Oscillatoriophycideae</taxon>
        <taxon>Oscillatoriales</taxon>
        <taxon>Microcoleaceae</taxon>
        <taxon>Symplocastrum</taxon>
    </lineage>
</organism>
<dbReference type="AlphaFoldDB" id="A0A951PQ41"/>
<dbReference type="InterPro" id="IPR047655">
    <property type="entry name" value="Transpos_IS630-like"/>
</dbReference>
<dbReference type="GO" id="GO:0003676">
    <property type="term" value="F:nucleic acid binding"/>
    <property type="evidence" value="ECO:0007669"/>
    <property type="project" value="InterPro"/>
</dbReference>
<protein>
    <submittedName>
        <fullName evidence="2">IS630 family transposase</fullName>
    </submittedName>
</protein>
<dbReference type="InterPro" id="IPR036397">
    <property type="entry name" value="RNaseH_sf"/>
</dbReference>
<gene>
    <name evidence="2" type="ORF">KME25_27570</name>
</gene>
<dbReference type="Gene3D" id="3.30.420.10">
    <property type="entry name" value="Ribonuclease H-like superfamily/Ribonuclease H"/>
    <property type="match status" value="1"/>
</dbReference>
<evidence type="ECO:0000313" key="2">
    <source>
        <dbReference type="EMBL" id="MBW4548170.1"/>
    </source>
</evidence>
<evidence type="ECO:0000313" key="3">
    <source>
        <dbReference type="Proteomes" id="UP000753908"/>
    </source>
</evidence>
<comment type="caution">
    <text evidence="2">The sequence shown here is derived from an EMBL/GenBank/DDBJ whole genome shotgun (WGS) entry which is preliminary data.</text>
</comment>
<proteinExistence type="predicted"/>
<evidence type="ECO:0000259" key="1">
    <source>
        <dbReference type="Pfam" id="PF13358"/>
    </source>
</evidence>
<dbReference type="NCBIfam" id="NF033545">
    <property type="entry name" value="transpos_IS630"/>
    <property type="match status" value="1"/>
</dbReference>
<name>A0A951PQ41_9CYAN</name>
<reference evidence="2" key="2">
    <citation type="journal article" date="2022" name="Microbiol. Resour. Announc.">
        <title>Metagenome Sequencing to Explore Phylogenomics of Terrestrial Cyanobacteria.</title>
        <authorList>
            <person name="Ward R.D."/>
            <person name="Stajich J.E."/>
            <person name="Johansen J.R."/>
            <person name="Huntemann M."/>
            <person name="Clum A."/>
            <person name="Foster B."/>
            <person name="Foster B."/>
            <person name="Roux S."/>
            <person name="Palaniappan K."/>
            <person name="Varghese N."/>
            <person name="Mukherjee S."/>
            <person name="Reddy T.B.K."/>
            <person name="Daum C."/>
            <person name="Copeland A."/>
            <person name="Chen I.A."/>
            <person name="Ivanova N.N."/>
            <person name="Kyrpides N.C."/>
            <person name="Shapiro N."/>
            <person name="Eloe-Fadrosh E.A."/>
            <person name="Pietrasiak N."/>
        </authorList>
    </citation>
    <scope>NUCLEOTIDE SEQUENCE</scope>
    <source>
        <strain evidence="2">CPER-KK1</strain>
    </source>
</reference>
<accession>A0A951PQ41</accession>
<reference evidence="2" key="1">
    <citation type="submission" date="2021-05" db="EMBL/GenBank/DDBJ databases">
        <authorList>
            <person name="Pietrasiak N."/>
            <person name="Ward R."/>
            <person name="Stajich J.E."/>
            <person name="Kurbessoian T."/>
        </authorList>
    </citation>
    <scope>NUCLEOTIDE SEQUENCE</scope>
    <source>
        <strain evidence="2">CPER-KK1</strain>
    </source>
</reference>
<dbReference type="Pfam" id="PF13358">
    <property type="entry name" value="DDE_3"/>
    <property type="match status" value="1"/>
</dbReference>
<dbReference type="Proteomes" id="UP000753908">
    <property type="component" value="Unassembled WGS sequence"/>
</dbReference>
<dbReference type="InterPro" id="IPR038717">
    <property type="entry name" value="Tc1-like_DDE_dom"/>
</dbReference>
<dbReference type="EMBL" id="JAHHIF010000055">
    <property type="protein sequence ID" value="MBW4548170.1"/>
    <property type="molecule type" value="Genomic_DNA"/>
</dbReference>
<feature type="domain" description="Tc1-like transposase DDE" evidence="1">
    <location>
        <begin position="19"/>
        <end position="158"/>
    </location>
</feature>
<sequence length="194" mass="22809">MHERVRELQQKFPDAVIEVWSFDEHRVGLKPILRRVWAPIGERPIATVYHRYEWLYLFCFVHPKTGQTEWFIIPRVNIDWFNLVLESFAKAIGTGKNKIILLVIDRAGWHMSEKVIVPEGIYLEPLPAYSPEWQPAERLWQLSDEPLANKSFETLDELEQVLAERCCIVSQMPSKVQALTNYHWWPDPEALETG</sequence>